<evidence type="ECO:0000313" key="31">
    <source>
        <dbReference type="Proteomes" id="UP000574276"/>
    </source>
</evidence>
<evidence type="ECO:0000256" key="26">
    <source>
        <dbReference type="SAM" id="MobiDB-lite"/>
    </source>
</evidence>
<dbReference type="Gene3D" id="3.40.710.10">
    <property type="entry name" value="DD-peptidase/beta-lactamase superfamily"/>
    <property type="match status" value="1"/>
</dbReference>
<evidence type="ECO:0000256" key="24">
    <source>
        <dbReference type="ARBA" id="ARBA00049902"/>
    </source>
</evidence>
<dbReference type="Pfam" id="PF00905">
    <property type="entry name" value="Transpeptidase"/>
    <property type="match status" value="1"/>
</dbReference>
<reference evidence="30 31" key="1">
    <citation type="submission" date="2020-07" db="EMBL/GenBank/DDBJ databases">
        <title>Characterization and genome sequencing of isolate MD1, a novel member within the family Lachnospiraceae.</title>
        <authorList>
            <person name="Rettenmaier R."/>
            <person name="Di Bello L."/>
            <person name="Zinser C."/>
            <person name="Scheitz K."/>
            <person name="Liebl W."/>
            <person name="Zverlov V."/>
        </authorList>
    </citation>
    <scope>NUCLEOTIDE SEQUENCE [LARGE SCALE GENOMIC DNA]</scope>
    <source>
        <strain evidence="30 31">MD1</strain>
    </source>
</reference>
<dbReference type="SUPFAM" id="SSF56601">
    <property type="entry name" value="beta-lactamase/transpeptidase-like"/>
    <property type="match status" value="1"/>
</dbReference>
<keyword evidence="15" id="KW-0735">Signal-anchor</keyword>
<evidence type="ECO:0000256" key="14">
    <source>
        <dbReference type="ARBA" id="ARBA00022960"/>
    </source>
</evidence>
<keyword evidence="11" id="KW-0808">Transferase</keyword>
<dbReference type="PANTHER" id="PTHR32282:SF33">
    <property type="entry name" value="PEPTIDOGLYCAN GLYCOSYLTRANSFERASE"/>
    <property type="match status" value="1"/>
</dbReference>
<keyword evidence="10" id="KW-0328">Glycosyltransferase</keyword>
<dbReference type="UniPathway" id="UPA00219"/>
<evidence type="ECO:0000256" key="4">
    <source>
        <dbReference type="ARBA" id="ARBA00007090"/>
    </source>
</evidence>
<keyword evidence="13" id="KW-0378">Hydrolase</keyword>
<evidence type="ECO:0000256" key="9">
    <source>
        <dbReference type="ARBA" id="ARBA00022670"/>
    </source>
</evidence>
<dbReference type="GO" id="GO:0008658">
    <property type="term" value="F:penicillin binding"/>
    <property type="evidence" value="ECO:0007669"/>
    <property type="project" value="InterPro"/>
</dbReference>
<dbReference type="GO" id="GO:0071555">
    <property type="term" value="P:cell wall organization"/>
    <property type="evidence" value="ECO:0007669"/>
    <property type="project" value="UniProtKB-KW"/>
</dbReference>
<dbReference type="Gene3D" id="1.10.3810.10">
    <property type="entry name" value="Biosynthetic peptidoglycan transglycosylase-like"/>
    <property type="match status" value="1"/>
</dbReference>
<evidence type="ECO:0000256" key="6">
    <source>
        <dbReference type="ARBA" id="ARBA00012448"/>
    </source>
</evidence>
<dbReference type="SUPFAM" id="SSF53955">
    <property type="entry name" value="Lysozyme-like"/>
    <property type="match status" value="1"/>
</dbReference>
<evidence type="ECO:0000256" key="25">
    <source>
        <dbReference type="ARBA" id="ARBA00060592"/>
    </source>
</evidence>
<evidence type="ECO:0000313" key="30">
    <source>
        <dbReference type="EMBL" id="MBB2181396.1"/>
    </source>
</evidence>
<keyword evidence="14" id="KW-0133">Cell shape</keyword>
<dbReference type="GO" id="GO:0009002">
    <property type="term" value="F:serine-type D-Ala-D-Ala carboxypeptidase activity"/>
    <property type="evidence" value="ECO:0007669"/>
    <property type="project" value="UniProtKB-EC"/>
</dbReference>
<dbReference type="InterPro" id="IPR001264">
    <property type="entry name" value="Glyco_trans_51"/>
</dbReference>
<keyword evidence="9" id="KW-0645">Protease</keyword>
<dbReference type="InterPro" id="IPR001460">
    <property type="entry name" value="PCN-bd_Tpept"/>
</dbReference>
<evidence type="ECO:0000256" key="21">
    <source>
        <dbReference type="ARBA" id="ARBA00023316"/>
    </source>
</evidence>
<dbReference type="InterPro" id="IPR036950">
    <property type="entry name" value="PBP_transglycosylase"/>
</dbReference>
<keyword evidence="19" id="KW-0046">Antibiotic resistance</keyword>
<dbReference type="Pfam" id="PF00912">
    <property type="entry name" value="Transgly"/>
    <property type="match status" value="1"/>
</dbReference>
<feature type="domain" description="Penicillin-binding protein transpeptidase" evidence="28">
    <location>
        <begin position="381"/>
        <end position="639"/>
    </location>
</feature>
<evidence type="ECO:0000256" key="19">
    <source>
        <dbReference type="ARBA" id="ARBA00023251"/>
    </source>
</evidence>
<protein>
    <recommendedName>
        <fullName evidence="7">Penicillin-binding protein 1A</fullName>
        <ecNumber evidence="23">2.4.99.28</ecNumber>
        <ecNumber evidence="6">3.4.16.4</ecNumber>
    </recommendedName>
</protein>
<organism evidence="30 31">
    <name type="scientific">Variimorphobacter saccharofermentans</name>
    <dbReference type="NCBI Taxonomy" id="2755051"/>
    <lineage>
        <taxon>Bacteria</taxon>
        <taxon>Bacillati</taxon>
        <taxon>Bacillota</taxon>
        <taxon>Clostridia</taxon>
        <taxon>Lachnospirales</taxon>
        <taxon>Lachnospiraceae</taxon>
        <taxon>Variimorphobacter</taxon>
    </lineage>
</organism>
<keyword evidence="31" id="KW-1185">Reference proteome</keyword>
<evidence type="ECO:0000259" key="28">
    <source>
        <dbReference type="Pfam" id="PF00905"/>
    </source>
</evidence>
<evidence type="ECO:0000256" key="22">
    <source>
        <dbReference type="ARBA" id="ARBA00034000"/>
    </source>
</evidence>
<evidence type="ECO:0000259" key="29">
    <source>
        <dbReference type="Pfam" id="PF00912"/>
    </source>
</evidence>
<dbReference type="InterPro" id="IPR023346">
    <property type="entry name" value="Lysozyme-like_dom_sf"/>
</dbReference>
<comment type="similarity">
    <text evidence="4">In the C-terminal section; belongs to the transpeptidase family.</text>
</comment>
<dbReference type="GO" id="GO:0006508">
    <property type="term" value="P:proteolysis"/>
    <property type="evidence" value="ECO:0007669"/>
    <property type="project" value="UniProtKB-KW"/>
</dbReference>
<name>A0A839JVH3_9FIRM</name>
<evidence type="ECO:0000256" key="1">
    <source>
        <dbReference type="ARBA" id="ARBA00002624"/>
    </source>
</evidence>
<gene>
    <name evidence="30" type="ORF">H0486_00610</name>
</gene>
<feature type="region of interest" description="Disordered" evidence="26">
    <location>
        <begin position="717"/>
        <end position="791"/>
    </location>
</feature>
<keyword evidence="20" id="KW-0511">Multifunctional enzyme</keyword>
<evidence type="ECO:0000256" key="5">
    <source>
        <dbReference type="ARBA" id="ARBA00007739"/>
    </source>
</evidence>
<evidence type="ECO:0000256" key="3">
    <source>
        <dbReference type="ARBA" id="ARBA00004752"/>
    </source>
</evidence>
<dbReference type="InterPro" id="IPR050396">
    <property type="entry name" value="Glycosyltr_51/Transpeptidase"/>
</dbReference>
<dbReference type="GO" id="GO:0008955">
    <property type="term" value="F:peptidoglycan glycosyltransferase activity"/>
    <property type="evidence" value="ECO:0007669"/>
    <property type="project" value="UniProtKB-EC"/>
</dbReference>
<accession>A0A839JVH3</accession>
<dbReference type="EC" id="2.4.99.28" evidence="23"/>
<evidence type="ECO:0000256" key="12">
    <source>
        <dbReference type="ARBA" id="ARBA00022692"/>
    </source>
</evidence>
<dbReference type="GO" id="GO:0046677">
    <property type="term" value="P:response to antibiotic"/>
    <property type="evidence" value="ECO:0007669"/>
    <property type="project" value="UniProtKB-KW"/>
</dbReference>
<dbReference type="AlphaFoldDB" id="A0A839JVH3"/>
<evidence type="ECO:0000256" key="20">
    <source>
        <dbReference type="ARBA" id="ARBA00023268"/>
    </source>
</evidence>
<dbReference type="EMBL" id="JACEGA010000001">
    <property type="protein sequence ID" value="MBB2181396.1"/>
    <property type="molecule type" value="Genomic_DNA"/>
</dbReference>
<comment type="pathway">
    <text evidence="3">Cell wall biogenesis; peptidoglycan biosynthesis.</text>
</comment>
<comment type="caution">
    <text evidence="30">The sequence shown here is derived from an EMBL/GenBank/DDBJ whole genome shotgun (WGS) entry which is preliminary data.</text>
</comment>
<evidence type="ECO:0000256" key="2">
    <source>
        <dbReference type="ARBA" id="ARBA00004401"/>
    </source>
</evidence>
<keyword evidence="8" id="KW-0121">Carboxypeptidase</keyword>
<evidence type="ECO:0000256" key="7">
    <source>
        <dbReference type="ARBA" id="ARBA00018638"/>
    </source>
</evidence>
<proteinExistence type="inferred from homology"/>
<dbReference type="Proteomes" id="UP000574276">
    <property type="component" value="Unassembled WGS sequence"/>
</dbReference>
<dbReference type="GO" id="GO:0008360">
    <property type="term" value="P:regulation of cell shape"/>
    <property type="evidence" value="ECO:0007669"/>
    <property type="project" value="UniProtKB-KW"/>
</dbReference>
<evidence type="ECO:0000256" key="17">
    <source>
        <dbReference type="ARBA" id="ARBA00022989"/>
    </source>
</evidence>
<keyword evidence="18 27" id="KW-0472">Membrane</keyword>
<keyword evidence="16" id="KW-0573">Peptidoglycan synthesis</keyword>
<dbReference type="GO" id="GO:0009252">
    <property type="term" value="P:peptidoglycan biosynthetic process"/>
    <property type="evidence" value="ECO:0007669"/>
    <property type="project" value="UniProtKB-UniPathway"/>
</dbReference>
<comment type="catalytic activity">
    <reaction evidence="22">
        <text>Preferential cleavage: (Ac)2-L-Lys-D-Ala-|-D-Ala. Also transpeptidation of peptidyl-alanyl moieties that are N-acyl substituents of D-alanine.</text>
        <dbReference type="EC" id="3.4.16.4"/>
    </reaction>
</comment>
<evidence type="ECO:0000256" key="27">
    <source>
        <dbReference type="SAM" id="Phobius"/>
    </source>
</evidence>
<keyword evidence="21" id="KW-0961">Cell wall biogenesis/degradation</keyword>
<keyword evidence="17 27" id="KW-1133">Transmembrane helix</keyword>
<comment type="catalytic activity">
    <reaction evidence="24">
        <text>[GlcNAc-(1-&gt;4)-Mur2Ac(oyl-L-Ala-gamma-D-Glu-L-Lys-D-Ala-D-Ala)](n)-di-trans,octa-cis-undecaprenyl diphosphate + beta-D-GlcNAc-(1-&gt;4)-Mur2Ac(oyl-L-Ala-gamma-D-Glu-L-Lys-D-Ala-D-Ala)-di-trans,octa-cis-undecaprenyl diphosphate = [GlcNAc-(1-&gt;4)-Mur2Ac(oyl-L-Ala-gamma-D-Glu-L-Lys-D-Ala-D-Ala)](n+1)-di-trans,octa-cis-undecaprenyl diphosphate + di-trans,octa-cis-undecaprenyl diphosphate + H(+)</text>
        <dbReference type="Rhea" id="RHEA:23708"/>
        <dbReference type="Rhea" id="RHEA-COMP:9602"/>
        <dbReference type="Rhea" id="RHEA-COMP:9603"/>
        <dbReference type="ChEBI" id="CHEBI:15378"/>
        <dbReference type="ChEBI" id="CHEBI:58405"/>
        <dbReference type="ChEBI" id="CHEBI:60033"/>
        <dbReference type="ChEBI" id="CHEBI:78435"/>
        <dbReference type="EC" id="2.4.99.28"/>
    </reaction>
</comment>
<evidence type="ECO:0000256" key="13">
    <source>
        <dbReference type="ARBA" id="ARBA00022801"/>
    </source>
</evidence>
<dbReference type="FunFam" id="1.10.3810.10:FF:000001">
    <property type="entry name" value="Penicillin-binding protein 1A"/>
    <property type="match status" value="1"/>
</dbReference>
<evidence type="ECO:0000256" key="10">
    <source>
        <dbReference type="ARBA" id="ARBA00022676"/>
    </source>
</evidence>
<evidence type="ECO:0000256" key="23">
    <source>
        <dbReference type="ARBA" id="ARBA00044770"/>
    </source>
</evidence>
<comment type="subcellular location">
    <subcellularLocation>
        <location evidence="2">Cell membrane</location>
        <topology evidence="2">Single-pass type II membrane protein</topology>
    </subcellularLocation>
</comment>
<sequence>MQNKKKATDKKEKKRPGQVIKLALQIIILLVLLAIIGGMIYFYQAYGKTILQLQADAKKKVRASTEDTFKASQTSLVYDSEGNLISTLKGEKDVYYIEYDDIPAAVIQALVVSEDRKFLEHDGVDYWANIRAVIALIKNKGEITQGASTITQQLARNVFLTHEVTYERKIEEIFVAQELERKYSKFDILEFYVNGIYFSNGHYGIQAAAKGYFDEGVTGLSLSQLVFLCAIPNNPNRYNPITNFDNTIERRDRILLQLYQAEKISKEEYDQAISEKIKLKVSKDKKQNYVETYAYHCAIKALMKNQGFEFRYQFRGEADRKNYEEAYDSLYNSYQMDLYVKGYRIYTSIDLEKQKLLQSSVDKALKKFKEKNDEGVYQMQGAAVCIDNDNGRVVAIVGGRSQKLEGYTLNRGYQSYRQPGSAIKPLIVYTPAFERDYYPNSIVVDERFEGGPRNSSGSYAGKITLQRAIEQSKNTIAWKLFEELTPTIGLSYLNAMNFARISNNDYVPAASLGGFTNGVSPVEMAAAFSTLENDGYYREPTCIVKIMDSEGNEIVGDMVESKSIYQIRAARMMTEALTGVMKRGTGRGLGLSYTISAGKTGTTSNKKDGWFVGYTPYYTTSVWVGYDYPRKVDDLTGSSYPGRIWHSYMEQIHNSSMTKDFEYYDWKEELRLAKKKKEQEGLEEEMDILDDSWETEGDIQYEEYEDIWDDSWNEEYIDDTDNMDESPIQEEDILEEEPIEEEYEEEEEISEEEVTEEYPEDDYTDEQYQEEPEDDYWEEDYTAESDNEDTY</sequence>
<dbReference type="GO" id="GO:0005886">
    <property type="term" value="C:plasma membrane"/>
    <property type="evidence" value="ECO:0007669"/>
    <property type="project" value="UniProtKB-SubCell"/>
</dbReference>
<feature type="transmembrane region" description="Helical" evidence="27">
    <location>
        <begin position="20"/>
        <end position="43"/>
    </location>
</feature>
<evidence type="ECO:0000256" key="16">
    <source>
        <dbReference type="ARBA" id="ARBA00022984"/>
    </source>
</evidence>
<evidence type="ECO:0000256" key="18">
    <source>
        <dbReference type="ARBA" id="ARBA00023136"/>
    </source>
</evidence>
<comment type="similarity">
    <text evidence="5">In the N-terminal section; belongs to the glycosyltransferase 51 family.</text>
</comment>
<dbReference type="PANTHER" id="PTHR32282">
    <property type="entry name" value="BINDING PROTEIN TRANSPEPTIDASE, PUTATIVE-RELATED"/>
    <property type="match status" value="1"/>
</dbReference>
<evidence type="ECO:0000256" key="15">
    <source>
        <dbReference type="ARBA" id="ARBA00022968"/>
    </source>
</evidence>
<evidence type="ECO:0000256" key="11">
    <source>
        <dbReference type="ARBA" id="ARBA00022679"/>
    </source>
</evidence>
<comment type="pathway">
    <text evidence="25">Glycan biosynthesis.</text>
</comment>
<keyword evidence="12 27" id="KW-0812">Transmembrane</keyword>
<dbReference type="EC" id="3.4.16.4" evidence="6"/>
<dbReference type="InterPro" id="IPR012338">
    <property type="entry name" value="Beta-lactam/transpept-like"/>
</dbReference>
<evidence type="ECO:0000256" key="8">
    <source>
        <dbReference type="ARBA" id="ARBA00022645"/>
    </source>
</evidence>
<dbReference type="RefSeq" id="WP_228351175.1">
    <property type="nucleotide sequence ID" value="NZ_JACEGA010000001.1"/>
</dbReference>
<comment type="function">
    <text evidence="1">Cell wall formation. Synthesis of cross-linked peptidoglycan from the lipid intermediates. The enzyme has a penicillin-insensitive transglycosylase N-terminal domain (formation of linear glycan strands) and a penicillin-sensitive transpeptidase C-terminal domain (cross-linking of the peptide subunits).</text>
</comment>
<feature type="domain" description="Glycosyl transferase family 51" evidence="29">
    <location>
        <begin position="82"/>
        <end position="257"/>
    </location>
</feature>